<organism evidence="1 2">
    <name type="scientific">Rhododendron molle</name>
    <name type="common">Chinese azalea</name>
    <name type="synonym">Azalea mollis</name>
    <dbReference type="NCBI Taxonomy" id="49168"/>
    <lineage>
        <taxon>Eukaryota</taxon>
        <taxon>Viridiplantae</taxon>
        <taxon>Streptophyta</taxon>
        <taxon>Embryophyta</taxon>
        <taxon>Tracheophyta</taxon>
        <taxon>Spermatophyta</taxon>
        <taxon>Magnoliopsida</taxon>
        <taxon>eudicotyledons</taxon>
        <taxon>Gunneridae</taxon>
        <taxon>Pentapetalae</taxon>
        <taxon>asterids</taxon>
        <taxon>Ericales</taxon>
        <taxon>Ericaceae</taxon>
        <taxon>Ericoideae</taxon>
        <taxon>Rhodoreae</taxon>
        <taxon>Rhododendron</taxon>
    </lineage>
</organism>
<name>A0ACC0MYD1_RHOML</name>
<comment type="caution">
    <text evidence="1">The sequence shown here is derived from an EMBL/GenBank/DDBJ whole genome shotgun (WGS) entry which is preliminary data.</text>
</comment>
<protein>
    <submittedName>
        <fullName evidence="1">Uncharacterized protein</fullName>
    </submittedName>
</protein>
<dbReference type="Proteomes" id="UP001062846">
    <property type="component" value="Chromosome 7"/>
</dbReference>
<evidence type="ECO:0000313" key="2">
    <source>
        <dbReference type="Proteomes" id="UP001062846"/>
    </source>
</evidence>
<dbReference type="EMBL" id="CM046394">
    <property type="protein sequence ID" value="KAI8545629.1"/>
    <property type="molecule type" value="Genomic_DNA"/>
</dbReference>
<accession>A0ACC0MYD1</accession>
<proteinExistence type="predicted"/>
<keyword evidence="2" id="KW-1185">Reference proteome</keyword>
<sequence>MLRKGRGKMQLTPRQYFSEFKKEVASSWIELKGQKFYCNLPLGYGCAFNPGGSCKSTIPYDLSLTVASSIPAKSKMPPRQLKSS</sequence>
<reference evidence="1" key="1">
    <citation type="submission" date="2022-02" db="EMBL/GenBank/DDBJ databases">
        <title>Plant Genome Project.</title>
        <authorList>
            <person name="Zhang R.-G."/>
        </authorList>
    </citation>
    <scope>NUCLEOTIDE SEQUENCE</scope>
    <source>
        <strain evidence="1">AT1</strain>
    </source>
</reference>
<gene>
    <name evidence="1" type="ORF">RHMOL_Rhmol07G0054600</name>
</gene>
<evidence type="ECO:0000313" key="1">
    <source>
        <dbReference type="EMBL" id="KAI8545629.1"/>
    </source>
</evidence>